<reference evidence="7 8" key="1">
    <citation type="journal article" date="2016" name="Nat. Commun.">
        <title>Thousands of microbial genomes shed light on interconnected biogeochemical processes in an aquifer system.</title>
        <authorList>
            <person name="Anantharaman K."/>
            <person name="Brown C.T."/>
            <person name="Hug L.A."/>
            <person name="Sharon I."/>
            <person name="Castelle C.J."/>
            <person name="Probst A.J."/>
            <person name="Thomas B.C."/>
            <person name="Singh A."/>
            <person name="Wilkins M.J."/>
            <person name="Karaoz U."/>
            <person name="Brodie E.L."/>
            <person name="Williams K.H."/>
            <person name="Hubbard S.S."/>
            <person name="Banfield J.F."/>
        </authorList>
    </citation>
    <scope>NUCLEOTIDE SEQUENCE [LARGE SCALE GENOMIC DNA]</scope>
</reference>
<dbReference type="InterPro" id="IPR023753">
    <property type="entry name" value="FAD/NAD-binding_dom"/>
</dbReference>
<dbReference type="GO" id="GO:0016668">
    <property type="term" value="F:oxidoreductase activity, acting on a sulfur group of donors, NAD(P) as acceptor"/>
    <property type="evidence" value="ECO:0007669"/>
    <property type="project" value="UniProtKB-ARBA"/>
</dbReference>
<dbReference type="PANTHER" id="PTHR48105">
    <property type="entry name" value="THIOREDOXIN REDUCTASE 1-RELATED-RELATED"/>
    <property type="match status" value="1"/>
</dbReference>
<keyword evidence="2" id="KW-0274">FAD</keyword>
<evidence type="ECO:0000256" key="5">
    <source>
        <dbReference type="ARBA" id="ARBA00023284"/>
    </source>
</evidence>
<keyword evidence="4" id="KW-1015">Disulfide bond</keyword>
<dbReference type="EMBL" id="MHWM01000023">
    <property type="protein sequence ID" value="OHB08527.1"/>
    <property type="molecule type" value="Genomic_DNA"/>
</dbReference>
<keyword evidence="3" id="KW-0560">Oxidoreductase</keyword>
<feature type="domain" description="FAD/NAD(P)-binding" evidence="6">
    <location>
        <begin position="2"/>
        <end position="280"/>
    </location>
</feature>
<keyword evidence="5" id="KW-0676">Redox-active center</keyword>
<dbReference type="SUPFAM" id="SSF51905">
    <property type="entry name" value="FAD/NAD(P)-binding domain"/>
    <property type="match status" value="1"/>
</dbReference>
<name>A0A1G2UGF7_9BACT</name>
<dbReference type="InterPro" id="IPR050097">
    <property type="entry name" value="Ferredoxin-NADP_redctase_2"/>
</dbReference>
<proteinExistence type="predicted"/>
<dbReference type="Pfam" id="PF07992">
    <property type="entry name" value="Pyr_redox_2"/>
    <property type="match status" value="1"/>
</dbReference>
<dbReference type="PROSITE" id="PS00573">
    <property type="entry name" value="PYRIDINE_REDOX_2"/>
    <property type="match status" value="1"/>
</dbReference>
<evidence type="ECO:0000256" key="1">
    <source>
        <dbReference type="ARBA" id="ARBA00022630"/>
    </source>
</evidence>
<comment type="caution">
    <text evidence="7">The sequence shown here is derived from an EMBL/GenBank/DDBJ whole genome shotgun (WGS) entry which is preliminary data.</text>
</comment>
<dbReference type="Gene3D" id="3.50.50.60">
    <property type="entry name" value="FAD/NAD(P)-binding domain"/>
    <property type="match status" value="2"/>
</dbReference>
<dbReference type="PRINTS" id="PR00469">
    <property type="entry name" value="PNDRDTASEII"/>
</dbReference>
<evidence type="ECO:0000256" key="3">
    <source>
        <dbReference type="ARBA" id="ARBA00023002"/>
    </source>
</evidence>
<evidence type="ECO:0000256" key="2">
    <source>
        <dbReference type="ARBA" id="ARBA00022827"/>
    </source>
</evidence>
<dbReference type="InterPro" id="IPR036188">
    <property type="entry name" value="FAD/NAD-bd_sf"/>
</dbReference>
<dbReference type="AlphaFoldDB" id="A0A1G2UGF7"/>
<evidence type="ECO:0000259" key="6">
    <source>
        <dbReference type="Pfam" id="PF07992"/>
    </source>
</evidence>
<organism evidence="7 8">
    <name type="scientific">Candidatus Zambryskibacteria bacterium RIFCSPLOWO2_02_FULL_39_14</name>
    <dbReference type="NCBI Taxonomy" id="1802769"/>
    <lineage>
        <taxon>Bacteria</taxon>
        <taxon>Candidatus Zambryskiibacteriota</taxon>
    </lineage>
</organism>
<evidence type="ECO:0000313" key="8">
    <source>
        <dbReference type="Proteomes" id="UP000177096"/>
    </source>
</evidence>
<keyword evidence="1" id="KW-0285">Flavoprotein</keyword>
<gene>
    <name evidence="7" type="ORF">A3I86_02645</name>
</gene>
<evidence type="ECO:0000313" key="7">
    <source>
        <dbReference type="EMBL" id="OHB08527.1"/>
    </source>
</evidence>
<dbReference type="Proteomes" id="UP000177096">
    <property type="component" value="Unassembled WGS sequence"/>
</dbReference>
<dbReference type="InterPro" id="IPR008255">
    <property type="entry name" value="Pyr_nucl-diS_OxRdtase_2_AS"/>
</dbReference>
<accession>A0A1G2UGF7</accession>
<dbReference type="PRINTS" id="PR00368">
    <property type="entry name" value="FADPNR"/>
</dbReference>
<evidence type="ECO:0000256" key="4">
    <source>
        <dbReference type="ARBA" id="ARBA00023157"/>
    </source>
</evidence>
<protein>
    <recommendedName>
        <fullName evidence="6">FAD/NAD(P)-binding domain-containing protein</fullName>
    </recommendedName>
</protein>
<sequence>MYDLAIIGGGPAGVAAGIYAARKKLKTVFITESFGGQSTESVGIENWIGTKKISGPDFGKLLEDHLRAYANDSVNIKTGIRVEKIVKTLNDFEIQINKTEAYTAKIVLVTTGSTRRKLEIPGAKEFENRGISYCASCDGPLFSGQDVAVIGGGNAAFETAAQLLAYTKSVTLFNRSEKFRADPVIIDKVLSNPKMKAIKNAVPKEIKGDKFVDKFIYEENGVGKEMMVTGIFVEIGLIPNTDFVKDLIKLNQYGQIPVDSKTQKTEVDGLWAAGDSTDGPYHQNNIAAGDAIKALEDIYLHLHTK</sequence>